<dbReference type="OrthoDB" id="4775654at2"/>
<reference evidence="3 4" key="1">
    <citation type="submission" date="2019-06" db="EMBL/GenBank/DDBJ databases">
        <authorList>
            <person name="Teng J.L.L."/>
            <person name="Lee H.H."/>
            <person name="Lau S.K.P."/>
            <person name="Woo P.C.Y."/>
        </authorList>
    </citation>
    <scope>NUCLEOTIDE SEQUENCE [LARGE SCALE GENOMIC DNA]</scope>
    <source>
        <strain evidence="3 4">HKU70</strain>
    </source>
</reference>
<sequence length="338" mass="34564">MPDSTPATPRSGTVPRIAGLVLAVVGAAGLIASVFLTWFTVKPDLASLFGKNLDVHAEVTGTGSVAFTATGPAAGAIEREGSVAVSSDAAWAGWTIVVLGAALLVAGGLAAFGPVRLRRPLTLIAAACGAFAAGVAGYALVVPVGTNTTRVGAAEFTVTTTGGPGQFVALAAAAVAVLGSLVPLLALRSTAGSVAQPTPQTPHPPVSPFLPVPPPHAAPASGTSVPPHAPSDQRFPPVEQVWARPVALPPPTPAPDAVPEAQTRTAVAPVARRRPQPDWDRNWPSAVPPQPESRPVVPSEQHTQIVKRPPRPVKVSPKPETEAIPRYDPRYDSPTEPL</sequence>
<evidence type="ECO:0000313" key="4">
    <source>
        <dbReference type="Proteomes" id="UP000319792"/>
    </source>
</evidence>
<feature type="compositionally biased region" description="Pro residues" evidence="1">
    <location>
        <begin position="247"/>
        <end position="256"/>
    </location>
</feature>
<organism evidence="3 4">
    <name type="scientific">Tsukamurella sputi</name>
    <dbReference type="NCBI Taxonomy" id="2591848"/>
    <lineage>
        <taxon>Bacteria</taxon>
        <taxon>Bacillati</taxon>
        <taxon>Actinomycetota</taxon>
        <taxon>Actinomycetes</taxon>
        <taxon>Mycobacteriales</taxon>
        <taxon>Tsukamurellaceae</taxon>
        <taxon>Tsukamurella</taxon>
    </lineage>
</organism>
<feature type="region of interest" description="Disordered" evidence="1">
    <location>
        <begin position="194"/>
        <end position="338"/>
    </location>
</feature>
<feature type="compositionally biased region" description="Low complexity" evidence="1">
    <location>
        <begin position="257"/>
        <end position="270"/>
    </location>
</feature>
<keyword evidence="2" id="KW-0812">Transmembrane</keyword>
<feature type="transmembrane region" description="Helical" evidence="2">
    <location>
        <begin position="124"/>
        <end position="145"/>
    </location>
</feature>
<dbReference type="EMBL" id="VIGV01000001">
    <property type="protein sequence ID" value="TWS26606.1"/>
    <property type="molecule type" value="Genomic_DNA"/>
</dbReference>
<dbReference type="Proteomes" id="UP000319792">
    <property type="component" value="Unassembled WGS sequence"/>
</dbReference>
<accession>A0A5C5RU78</accession>
<dbReference type="AlphaFoldDB" id="A0A5C5RU78"/>
<keyword evidence="2" id="KW-0472">Membrane</keyword>
<dbReference type="RefSeq" id="WP_146431701.1">
    <property type="nucleotide sequence ID" value="NZ_VIGV01000001.1"/>
</dbReference>
<proteinExistence type="predicted"/>
<reference evidence="3 4" key="2">
    <citation type="submission" date="2019-08" db="EMBL/GenBank/DDBJ databases">
        <title>Tsukamurella conjunctivitidis sp. nov., Tsukamurella assacharolytica sp. nov. and Tsukamurella sputae sp. nov. isolated from patients with conjunctivitis, bacteraemia (lymphoma) and respiratory infection (sputum) in Hong Kong.</title>
        <authorList>
            <person name="Fok K.M.N."/>
            <person name="Fong J.Y.H."/>
        </authorList>
    </citation>
    <scope>NUCLEOTIDE SEQUENCE [LARGE SCALE GENOMIC DNA]</scope>
    <source>
        <strain evidence="3 4">HKU70</strain>
    </source>
</reference>
<feature type="transmembrane region" description="Helical" evidence="2">
    <location>
        <begin position="165"/>
        <end position="187"/>
    </location>
</feature>
<name>A0A5C5RU78_9ACTN</name>
<gene>
    <name evidence="3" type="ORF">FK268_05125</name>
</gene>
<feature type="transmembrane region" description="Helical" evidence="2">
    <location>
        <begin position="20"/>
        <end position="41"/>
    </location>
</feature>
<evidence type="ECO:0000313" key="3">
    <source>
        <dbReference type="EMBL" id="TWS26606.1"/>
    </source>
</evidence>
<feature type="transmembrane region" description="Helical" evidence="2">
    <location>
        <begin position="91"/>
        <end position="112"/>
    </location>
</feature>
<feature type="compositionally biased region" description="Pro residues" evidence="1">
    <location>
        <begin position="199"/>
        <end position="217"/>
    </location>
</feature>
<comment type="caution">
    <text evidence="3">The sequence shown here is derived from an EMBL/GenBank/DDBJ whole genome shotgun (WGS) entry which is preliminary data.</text>
</comment>
<evidence type="ECO:0000256" key="2">
    <source>
        <dbReference type="SAM" id="Phobius"/>
    </source>
</evidence>
<evidence type="ECO:0000256" key="1">
    <source>
        <dbReference type="SAM" id="MobiDB-lite"/>
    </source>
</evidence>
<keyword evidence="2" id="KW-1133">Transmembrane helix</keyword>
<feature type="compositionally biased region" description="Basic and acidic residues" evidence="1">
    <location>
        <begin position="317"/>
        <end position="338"/>
    </location>
</feature>
<protein>
    <submittedName>
        <fullName evidence="3">Uncharacterized protein</fullName>
    </submittedName>
</protein>
<keyword evidence="4" id="KW-1185">Reference proteome</keyword>